<name>A0AAN7UMQ4_9PEZI</name>
<dbReference type="Gene3D" id="1.10.600.10">
    <property type="entry name" value="Farnesyl Diphosphate Synthase"/>
    <property type="match status" value="1"/>
</dbReference>
<dbReference type="InterPro" id="IPR008949">
    <property type="entry name" value="Isoprenoid_synthase_dom_sf"/>
</dbReference>
<dbReference type="Proteomes" id="UP001305414">
    <property type="component" value="Unassembled WGS sequence"/>
</dbReference>
<accession>A0AAN7UMQ4</accession>
<comment type="caution">
    <text evidence="1">The sequence shown here is derived from an EMBL/GenBank/DDBJ whole genome shotgun (WGS) entry which is preliminary data.</text>
</comment>
<dbReference type="EMBL" id="JAWHQM010000011">
    <property type="protein sequence ID" value="KAK5629266.1"/>
    <property type="molecule type" value="Genomic_DNA"/>
</dbReference>
<keyword evidence="2" id="KW-1185">Reference proteome</keyword>
<sequence length="240" mass="27842">MPREKDHISQFQSDALTVATELSSKILHAPNPVRTLAAWATDTNKYIEEVQVLVNEYLERIVVNETKLEARKQADFARLISLFYPDAEWPELKVAAAYTVWIFVWDDEVDTGDIYRESIAYARFTLGPDDHISTANGDTNVVIPPHRNMTLFADFGSVLLWKIDIQQRQRFFDNFGDFMERFHLEDQTSRVITGCDVMTALWKEETTRICIVLNDLYSAQKEMESFLIISQQIHNLTPRF</sequence>
<evidence type="ECO:0000313" key="1">
    <source>
        <dbReference type="EMBL" id="KAK5629266.1"/>
    </source>
</evidence>
<protein>
    <submittedName>
        <fullName evidence="1">Uncharacterized protein</fullName>
    </submittedName>
</protein>
<organism evidence="1 2">
    <name type="scientific">Xylaria bambusicola</name>
    <dbReference type="NCBI Taxonomy" id="326684"/>
    <lineage>
        <taxon>Eukaryota</taxon>
        <taxon>Fungi</taxon>
        <taxon>Dikarya</taxon>
        <taxon>Ascomycota</taxon>
        <taxon>Pezizomycotina</taxon>
        <taxon>Sordariomycetes</taxon>
        <taxon>Xylariomycetidae</taxon>
        <taxon>Xylariales</taxon>
        <taxon>Xylariaceae</taxon>
        <taxon>Xylaria</taxon>
    </lineage>
</organism>
<dbReference type="AlphaFoldDB" id="A0AAN7UMQ4"/>
<dbReference type="SUPFAM" id="SSF48576">
    <property type="entry name" value="Terpenoid synthases"/>
    <property type="match status" value="1"/>
</dbReference>
<gene>
    <name evidence="1" type="ORF">RRF57_004981</name>
</gene>
<evidence type="ECO:0000313" key="2">
    <source>
        <dbReference type="Proteomes" id="UP001305414"/>
    </source>
</evidence>
<reference evidence="1 2" key="1">
    <citation type="submission" date="2023-10" db="EMBL/GenBank/DDBJ databases">
        <title>Draft genome sequence of Xylaria bambusicola isolate GMP-LS, the root and basal stem rot pathogen of sugarcane in Indonesia.</title>
        <authorList>
            <person name="Selvaraj P."/>
            <person name="Muralishankar V."/>
            <person name="Muruganantham S."/>
            <person name="Sp S."/>
            <person name="Haryani S."/>
            <person name="Lau K.J.X."/>
            <person name="Naqvi N.I."/>
        </authorList>
    </citation>
    <scope>NUCLEOTIDE SEQUENCE [LARGE SCALE GENOMIC DNA]</scope>
    <source>
        <strain evidence="1">GMP-LS</strain>
    </source>
</reference>
<proteinExistence type="predicted"/>